<sequence>MSDPARAMVPALSPEDLHRQLEGGLEHIEATSSCYGRLDEALSGKDWRKRLREQPHLASEVLERDAACLEALEDQARHRRDFPPNGTAVHILADWR</sequence>
<organism evidence="1 2">
    <name type="scientific">Pyxidicoccus fallax</name>
    <dbReference type="NCBI Taxonomy" id="394095"/>
    <lineage>
        <taxon>Bacteria</taxon>
        <taxon>Pseudomonadati</taxon>
        <taxon>Myxococcota</taxon>
        <taxon>Myxococcia</taxon>
        <taxon>Myxococcales</taxon>
        <taxon>Cystobacterineae</taxon>
        <taxon>Myxococcaceae</taxon>
        <taxon>Pyxidicoccus</taxon>
    </lineage>
</organism>
<gene>
    <name evidence="1" type="ORF">HG543_45230</name>
</gene>
<dbReference type="RefSeq" id="WP_169351177.1">
    <property type="nucleotide sequence ID" value="NZ_JABBJJ010000375.1"/>
</dbReference>
<protein>
    <submittedName>
        <fullName evidence="1">Uncharacterized protein</fullName>
    </submittedName>
</protein>
<dbReference type="Proteomes" id="UP000518300">
    <property type="component" value="Unassembled WGS sequence"/>
</dbReference>
<dbReference type="AlphaFoldDB" id="A0A848LWT2"/>
<name>A0A848LWT2_9BACT</name>
<evidence type="ECO:0000313" key="2">
    <source>
        <dbReference type="Proteomes" id="UP000518300"/>
    </source>
</evidence>
<comment type="caution">
    <text evidence="1">The sequence shown here is derived from an EMBL/GenBank/DDBJ whole genome shotgun (WGS) entry which is preliminary data.</text>
</comment>
<reference evidence="1 2" key="1">
    <citation type="submission" date="2020-04" db="EMBL/GenBank/DDBJ databases">
        <title>Draft genome of Pyxidicoccus fallax type strain.</title>
        <authorList>
            <person name="Whitworth D.E."/>
        </authorList>
    </citation>
    <scope>NUCLEOTIDE SEQUENCE [LARGE SCALE GENOMIC DNA]</scope>
    <source>
        <strain evidence="1 2">DSM 14698</strain>
    </source>
</reference>
<proteinExistence type="predicted"/>
<dbReference type="EMBL" id="JABBJJ010000375">
    <property type="protein sequence ID" value="NMO22012.1"/>
    <property type="molecule type" value="Genomic_DNA"/>
</dbReference>
<keyword evidence="2" id="KW-1185">Reference proteome</keyword>
<evidence type="ECO:0000313" key="1">
    <source>
        <dbReference type="EMBL" id="NMO22012.1"/>
    </source>
</evidence>
<accession>A0A848LWT2</accession>